<dbReference type="InterPro" id="IPR022898">
    <property type="entry name" value="RNase_HII"/>
</dbReference>
<dbReference type="HAMAP" id="MF_00052_B">
    <property type="entry name" value="RNase_HII_B"/>
    <property type="match status" value="1"/>
</dbReference>
<dbReference type="GO" id="GO:0032299">
    <property type="term" value="C:ribonuclease H2 complex"/>
    <property type="evidence" value="ECO:0007669"/>
    <property type="project" value="TreeGrafter"/>
</dbReference>
<comment type="function">
    <text evidence="3 14 16">Endonuclease that specifically degrades the RNA of RNA-DNA hybrids.</text>
</comment>
<dbReference type="STRING" id="311410.LA5095_00243"/>
<dbReference type="PROSITE" id="PS51975">
    <property type="entry name" value="RNASE_H_2"/>
    <property type="match status" value="1"/>
</dbReference>
<evidence type="ECO:0000256" key="16">
    <source>
        <dbReference type="RuleBase" id="RU003515"/>
    </source>
</evidence>
<evidence type="ECO:0000256" key="9">
    <source>
        <dbReference type="ARBA" id="ARBA00022722"/>
    </source>
</evidence>
<feature type="binding site" evidence="14 15">
    <location>
        <position position="36"/>
    </location>
    <ligand>
        <name>a divalent metal cation</name>
        <dbReference type="ChEBI" id="CHEBI:60240"/>
    </ligand>
</feature>
<evidence type="ECO:0000313" key="18">
    <source>
        <dbReference type="EMBL" id="CTQ72786.1"/>
    </source>
</evidence>
<sequence length="226" mass="24643">MTFGPSLFDLPFPESPDLWIEQRHAASFHGGLCGVDEAGRGPWAGPVVTAAVILDYDNVPDGLDDSKKLTEARREELFGQIVSTARVCTASASPATIDRLNIRAATLSAMVRAVNGLSQVPAYVLVDGRDMPRELKQQGQALVKGDGRCLCIAAASIVAKVTRDRMMVRLEEHVPGYGFARHKGYGVPQHQEALDRLGPSPHHRMSFKPVRLAAVEKNRASKVRHE</sequence>
<dbReference type="GO" id="GO:0043137">
    <property type="term" value="P:DNA replication, removal of RNA primer"/>
    <property type="evidence" value="ECO:0007669"/>
    <property type="project" value="TreeGrafter"/>
</dbReference>
<evidence type="ECO:0000256" key="15">
    <source>
        <dbReference type="PROSITE-ProRule" id="PRU01319"/>
    </source>
</evidence>
<evidence type="ECO:0000256" key="2">
    <source>
        <dbReference type="ARBA" id="ARBA00001946"/>
    </source>
</evidence>
<dbReference type="InterPro" id="IPR024567">
    <property type="entry name" value="RNase_HII/HIII_dom"/>
</dbReference>
<dbReference type="GeneID" id="97670730"/>
<accession>A0A0M7AEF7</accession>
<gene>
    <name evidence="14 18" type="primary">rnhB</name>
    <name evidence="18" type="ORF">LA5096_03384</name>
</gene>
<evidence type="ECO:0000256" key="5">
    <source>
        <dbReference type="ARBA" id="ARBA00007383"/>
    </source>
</evidence>
<dbReference type="SUPFAM" id="SSF53098">
    <property type="entry name" value="Ribonuclease H-like"/>
    <property type="match status" value="1"/>
</dbReference>
<evidence type="ECO:0000256" key="10">
    <source>
        <dbReference type="ARBA" id="ARBA00022723"/>
    </source>
</evidence>
<dbReference type="OrthoDB" id="9803420at2"/>
<feature type="binding site" evidence="14 15">
    <location>
        <position position="127"/>
    </location>
    <ligand>
        <name>a divalent metal cation</name>
        <dbReference type="ChEBI" id="CHEBI:60240"/>
    </ligand>
</feature>
<dbReference type="InterPro" id="IPR036397">
    <property type="entry name" value="RNaseH_sf"/>
</dbReference>
<dbReference type="RefSeq" id="WP_055111229.1">
    <property type="nucleotide sequence ID" value="NZ_CXWA01000006.1"/>
</dbReference>
<keyword evidence="12 14" id="KW-0378">Hydrolase</keyword>
<dbReference type="CDD" id="cd07182">
    <property type="entry name" value="RNase_HII_bacteria_HII_like"/>
    <property type="match status" value="1"/>
</dbReference>
<keyword evidence="19" id="KW-1185">Reference proteome</keyword>
<dbReference type="PANTHER" id="PTHR10954:SF18">
    <property type="entry name" value="RIBONUCLEASE HII"/>
    <property type="match status" value="1"/>
</dbReference>
<keyword evidence="10 14" id="KW-0479">Metal-binding</keyword>
<comment type="catalytic activity">
    <reaction evidence="1 14 15 16">
        <text>Endonucleolytic cleavage to 5'-phosphomonoester.</text>
        <dbReference type="EC" id="3.1.26.4"/>
    </reaction>
</comment>
<reference evidence="19" key="1">
    <citation type="submission" date="2015-07" db="EMBL/GenBank/DDBJ databases">
        <authorList>
            <person name="Rodrigo-Torres Lidia"/>
            <person name="Arahal R.David."/>
        </authorList>
    </citation>
    <scope>NUCLEOTIDE SEQUENCE [LARGE SCALE GENOMIC DNA]</scope>
    <source>
        <strain evidence="19">CECT 5096</strain>
    </source>
</reference>
<evidence type="ECO:0000256" key="12">
    <source>
        <dbReference type="ARBA" id="ARBA00022801"/>
    </source>
</evidence>
<evidence type="ECO:0000259" key="17">
    <source>
        <dbReference type="PROSITE" id="PS51975"/>
    </source>
</evidence>
<evidence type="ECO:0000256" key="4">
    <source>
        <dbReference type="ARBA" id="ARBA00004496"/>
    </source>
</evidence>
<keyword evidence="13 14" id="KW-0464">Manganese</keyword>
<evidence type="ECO:0000256" key="1">
    <source>
        <dbReference type="ARBA" id="ARBA00000077"/>
    </source>
</evidence>
<evidence type="ECO:0000256" key="6">
    <source>
        <dbReference type="ARBA" id="ARBA00012180"/>
    </source>
</evidence>
<name>A0A0M7AEF7_9HYPH</name>
<proteinExistence type="inferred from homology"/>
<evidence type="ECO:0000256" key="3">
    <source>
        <dbReference type="ARBA" id="ARBA00004065"/>
    </source>
</evidence>
<dbReference type="GO" id="GO:0005737">
    <property type="term" value="C:cytoplasm"/>
    <property type="evidence" value="ECO:0007669"/>
    <property type="project" value="UniProtKB-SubCell"/>
</dbReference>
<evidence type="ECO:0000256" key="7">
    <source>
        <dbReference type="ARBA" id="ARBA00019179"/>
    </source>
</evidence>
<evidence type="ECO:0000256" key="14">
    <source>
        <dbReference type="HAMAP-Rule" id="MF_00052"/>
    </source>
</evidence>
<keyword evidence="9 14" id="KW-0540">Nuclease</keyword>
<protein>
    <recommendedName>
        <fullName evidence="7 14">Ribonuclease HII</fullName>
        <shortName evidence="14">RNase HII</shortName>
        <ecNumber evidence="6 14">3.1.26.4</ecNumber>
    </recommendedName>
</protein>
<dbReference type="GO" id="GO:0030145">
    <property type="term" value="F:manganese ion binding"/>
    <property type="evidence" value="ECO:0007669"/>
    <property type="project" value="UniProtKB-UniRule"/>
</dbReference>
<dbReference type="Proteomes" id="UP000049983">
    <property type="component" value="Unassembled WGS sequence"/>
</dbReference>
<comment type="cofactor">
    <cofactor evidence="14 15">
        <name>Mn(2+)</name>
        <dbReference type="ChEBI" id="CHEBI:29035"/>
    </cofactor>
    <cofactor evidence="14 15">
        <name>Mg(2+)</name>
        <dbReference type="ChEBI" id="CHEBI:18420"/>
    </cofactor>
    <text evidence="14 15">Manganese or magnesium. Binds 1 divalent metal ion per monomer in the absence of substrate. May bind a second metal ion after substrate binding.</text>
</comment>
<keyword evidence="8 14" id="KW-0963">Cytoplasm</keyword>
<comment type="subcellular location">
    <subcellularLocation>
        <location evidence="4 14">Cytoplasm</location>
    </subcellularLocation>
</comment>
<dbReference type="EMBL" id="CXWC01000011">
    <property type="protein sequence ID" value="CTQ72786.1"/>
    <property type="molecule type" value="Genomic_DNA"/>
</dbReference>
<organism evidence="18 19">
    <name type="scientific">Roseibium album</name>
    <dbReference type="NCBI Taxonomy" id="311410"/>
    <lineage>
        <taxon>Bacteria</taxon>
        <taxon>Pseudomonadati</taxon>
        <taxon>Pseudomonadota</taxon>
        <taxon>Alphaproteobacteria</taxon>
        <taxon>Hyphomicrobiales</taxon>
        <taxon>Stappiaceae</taxon>
        <taxon>Roseibium</taxon>
    </lineage>
</organism>
<dbReference type="EC" id="3.1.26.4" evidence="6 14"/>
<feature type="domain" description="RNase H type-2" evidence="17">
    <location>
        <begin position="30"/>
        <end position="219"/>
    </location>
</feature>
<comment type="similarity">
    <text evidence="5 14 16">Belongs to the RNase HII family.</text>
</comment>
<evidence type="ECO:0000256" key="8">
    <source>
        <dbReference type="ARBA" id="ARBA00022490"/>
    </source>
</evidence>
<evidence type="ECO:0000256" key="11">
    <source>
        <dbReference type="ARBA" id="ARBA00022759"/>
    </source>
</evidence>
<dbReference type="GO" id="GO:0004523">
    <property type="term" value="F:RNA-DNA hybrid ribonuclease activity"/>
    <property type="evidence" value="ECO:0007669"/>
    <property type="project" value="UniProtKB-UniRule"/>
</dbReference>
<dbReference type="InterPro" id="IPR001352">
    <property type="entry name" value="RNase_HII/HIII"/>
</dbReference>
<dbReference type="Gene3D" id="3.30.420.10">
    <property type="entry name" value="Ribonuclease H-like superfamily/Ribonuclease H"/>
    <property type="match status" value="1"/>
</dbReference>
<dbReference type="InterPro" id="IPR012337">
    <property type="entry name" value="RNaseH-like_sf"/>
</dbReference>
<dbReference type="NCBIfam" id="NF000595">
    <property type="entry name" value="PRK00015.1-3"/>
    <property type="match status" value="1"/>
</dbReference>
<comment type="cofactor">
    <cofactor evidence="2">
        <name>Mg(2+)</name>
        <dbReference type="ChEBI" id="CHEBI:18420"/>
    </cofactor>
</comment>
<dbReference type="GO" id="GO:0006298">
    <property type="term" value="P:mismatch repair"/>
    <property type="evidence" value="ECO:0007669"/>
    <property type="project" value="TreeGrafter"/>
</dbReference>
<feature type="binding site" evidence="14 15">
    <location>
        <position position="37"/>
    </location>
    <ligand>
        <name>a divalent metal cation</name>
        <dbReference type="ChEBI" id="CHEBI:60240"/>
    </ligand>
</feature>
<evidence type="ECO:0000256" key="13">
    <source>
        <dbReference type="ARBA" id="ARBA00023211"/>
    </source>
</evidence>
<evidence type="ECO:0000313" key="19">
    <source>
        <dbReference type="Proteomes" id="UP000049983"/>
    </source>
</evidence>
<dbReference type="Pfam" id="PF01351">
    <property type="entry name" value="RNase_HII"/>
    <property type="match status" value="1"/>
</dbReference>
<dbReference type="AlphaFoldDB" id="A0A0M7AEF7"/>
<keyword evidence="11 14" id="KW-0255">Endonuclease</keyword>
<dbReference type="PANTHER" id="PTHR10954">
    <property type="entry name" value="RIBONUCLEASE H2 SUBUNIT A"/>
    <property type="match status" value="1"/>
</dbReference>
<dbReference type="GO" id="GO:0003723">
    <property type="term" value="F:RNA binding"/>
    <property type="evidence" value="ECO:0007669"/>
    <property type="project" value="UniProtKB-UniRule"/>
</dbReference>